<evidence type="ECO:0008006" key="4">
    <source>
        <dbReference type="Google" id="ProtNLM"/>
    </source>
</evidence>
<dbReference type="OrthoDB" id="338358at2"/>
<feature type="transmembrane region" description="Helical" evidence="1">
    <location>
        <begin position="198"/>
        <end position="215"/>
    </location>
</feature>
<evidence type="ECO:0000313" key="2">
    <source>
        <dbReference type="EMBL" id="TGL93545.1"/>
    </source>
</evidence>
<dbReference type="EMBL" id="RQGP01000010">
    <property type="protein sequence ID" value="TGL93545.1"/>
    <property type="molecule type" value="Genomic_DNA"/>
</dbReference>
<keyword evidence="1" id="KW-1133">Transmembrane helix</keyword>
<feature type="transmembrane region" description="Helical" evidence="1">
    <location>
        <begin position="269"/>
        <end position="288"/>
    </location>
</feature>
<feature type="transmembrane region" description="Helical" evidence="1">
    <location>
        <begin position="343"/>
        <end position="360"/>
    </location>
</feature>
<proteinExistence type="predicted"/>
<dbReference type="Proteomes" id="UP000298263">
    <property type="component" value="Unassembled WGS sequence"/>
</dbReference>
<reference evidence="2" key="1">
    <citation type="journal article" date="2019" name="PLoS Negl. Trop. Dis.">
        <title>Revisiting the worldwide diversity of Leptospira species in the environment.</title>
        <authorList>
            <person name="Vincent A.T."/>
            <person name="Schiettekatte O."/>
            <person name="Bourhy P."/>
            <person name="Veyrier F.J."/>
            <person name="Picardeau M."/>
        </authorList>
    </citation>
    <scope>NUCLEOTIDE SEQUENCE [LARGE SCALE GENOMIC DNA]</scope>
    <source>
        <strain evidence="2">201702422</strain>
    </source>
</reference>
<evidence type="ECO:0000313" key="3">
    <source>
        <dbReference type="Proteomes" id="UP000298263"/>
    </source>
</evidence>
<keyword evidence="1" id="KW-0812">Transmembrane</keyword>
<gene>
    <name evidence="2" type="ORF">EHQ69_03390</name>
</gene>
<evidence type="ECO:0000256" key="1">
    <source>
        <dbReference type="SAM" id="Phobius"/>
    </source>
</evidence>
<feature type="transmembrane region" description="Helical" evidence="1">
    <location>
        <begin position="165"/>
        <end position="192"/>
    </location>
</feature>
<feature type="transmembrane region" description="Helical" evidence="1">
    <location>
        <begin position="294"/>
        <end position="313"/>
    </location>
</feature>
<sequence>MRNLKPIFILLVLFGAFHLFYGAIYENHLGEGTDSDVLYPFLFARDFWAGGIRGWNLPPSSGLFPEIGLAILIYPVFPSADSFHYAFGFFFFVMPYFLAKTYGFKKRQSYLFSLVFLALAGILPNSLGQFYFPSFHAVTLLFAAYTLFEINHWDSKNTLQGLRFFLIFSLIWISEYWFFVNVGPFLLIYTILHLRKKSFYPIGLIFLSFGLARVWQLGFRKMGIGVFTSKDLPTMDRIHSAFDLISQDPNLWISGVIQSTTKHSLFYDWFYWYFVLCIIYVLFLFLRLELKKNFLDFVFLLSPILTVVALYIFQIEPNFRYLYLLPFCLFFLIIRLLSIIPVVRSFVSLIIFLGIVFIYNEKYPLLANAIKEGESQRAHRMECLSEFDPNIPGAATYWPIKYSYTYSDKNWTLVPFTKAGVYYPWVSNQTWDKGFEKRPFEDFTWGITENKENLEQWKGVRVVKECEGWFFYKR</sequence>
<organism evidence="2 3">
    <name type="scientific">Leptospira congkakensis</name>
    <dbReference type="NCBI Taxonomy" id="2484932"/>
    <lineage>
        <taxon>Bacteria</taxon>
        <taxon>Pseudomonadati</taxon>
        <taxon>Spirochaetota</taxon>
        <taxon>Spirochaetia</taxon>
        <taxon>Leptospirales</taxon>
        <taxon>Leptospiraceae</taxon>
        <taxon>Leptospira</taxon>
    </lineage>
</organism>
<protein>
    <recommendedName>
        <fullName evidence="4">Glycosyltransferase RgtA/B/C/D-like domain-containing protein</fullName>
    </recommendedName>
</protein>
<feature type="transmembrane region" description="Helical" evidence="1">
    <location>
        <begin position="82"/>
        <end position="98"/>
    </location>
</feature>
<feature type="transmembrane region" description="Helical" evidence="1">
    <location>
        <begin position="110"/>
        <end position="128"/>
    </location>
</feature>
<comment type="caution">
    <text evidence="2">The sequence shown here is derived from an EMBL/GenBank/DDBJ whole genome shotgun (WGS) entry which is preliminary data.</text>
</comment>
<keyword evidence="1" id="KW-0472">Membrane</keyword>
<name>A0A4Z1AG99_9LEPT</name>
<accession>A0A4Z1AG99</accession>
<dbReference type="AlphaFoldDB" id="A0A4Z1AG99"/>
<keyword evidence="3" id="KW-1185">Reference proteome</keyword>
<dbReference type="RefSeq" id="WP_135588479.1">
    <property type="nucleotide sequence ID" value="NZ_RQGO01000019.1"/>
</dbReference>